<proteinExistence type="predicted"/>
<dbReference type="EMBL" id="QYUL01000008">
    <property type="protein sequence ID" value="RJF76454.1"/>
    <property type="molecule type" value="Genomic_DNA"/>
</dbReference>
<evidence type="ECO:0000313" key="2">
    <source>
        <dbReference type="Proteomes" id="UP000283458"/>
    </source>
</evidence>
<reference evidence="1 2" key="1">
    <citation type="submission" date="2018-09" db="EMBL/GenBank/DDBJ databases">
        <authorList>
            <person name="Zhu H."/>
        </authorList>
    </citation>
    <scope>NUCLEOTIDE SEQUENCE [LARGE SCALE GENOMIC DNA]</scope>
    <source>
        <strain evidence="1 2">K2W22B-5</strain>
    </source>
</reference>
<comment type="caution">
    <text evidence="1">The sequence shown here is derived from an EMBL/GenBank/DDBJ whole genome shotgun (WGS) entry which is preliminary data.</text>
</comment>
<protein>
    <submittedName>
        <fullName evidence="1">Uncharacterized protein</fullName>
    </submittedName>
</protein>
<keyword evidence="2" id="KW-1185">Reference proteome</keyword>
<dbReference type="Proteomes" id="UP000283458">
    <property type="component" value="Unassembled WGS sequence"/>
</dbReference>
<gene>
    <name evidence="1" type="ORF">D3877_29150</name>
</gene>
<evidence type="ECO:0000313" key="1">
    <source>
        <dbReference type="EMBL" id="RJF76454.1"/>
    </source>
</evidence>
<dbReference type="AlphaFoldDB" id="A0A418VJX9"/>
<accession>A0A418VJX9</accession>
<name>A0A418VJX9_9PROT</name>
<sequence>MGNCGHGSRSAIGSEEAGILRRLAADRALPAQALRVAVVALTSPLPITMAEVGRTLGFVAGEKTTGTPDRRPRLYEAVRTLVERGALVRTGRRHAGMLDLPEKVGVGGIQMCE</sequence>
<organism evidence="1 2">
    <name type="scientific">Azospirillum cavernae</name>
    <dbReference type="NCBI Taxonomy" id="2320860"/>
    <lineage>
        <taxon>Bacteria</taxon>
        <taxon>Pseudomonadati</taxon>
        <taxon>Pseudomonadota</taxon>
        <taxon>Alphaproteobacteria</taxon>
        <taxon>Rhodospirillales</taxon>
        <taxon>Azospirillaceae</taxon>
        <taxon>Azospirillum</taxon>
    </lineage>
</organism>